<dbReference type="Pfam" id="PF16220">
    <property type="entry name" value="DUF4880"/>
    <property type="match status" value="1"/>
</dbReference>
<evidence type="ECO:0000313" key="3">
    <source>
        <dbReference type="EMBL" id="ATQ67477.1"/>
    </source>
</evidence>
<dbReference type="InterPro" id="IPR006860">
    <property type="entry name" value="FecR"/>
</dbReference>
<dbReference type="Pfam" id="PF04773">
    <property type="entry name" value="FecR"/>
    <property type="match status" value="1"/>
</dbReference>
<evidence type="ECO:0000259" key="1">
    <source>
        <dbReference type="Pfam" id="PF04773"/>
    </source>
</evidence>
<protein>
    <submittedName>
        <fullName evidence="3">Iron dicitrate transport regulator FecR</fullName>
    </submittedName>
</protein>
<feature type="domain" description="FecR protein" evidence="1">
    <location>
        <begin position="124"/>
        <end position="213"/>
    </location>
</feature>
<evidence type="ECO:0000313" key="4">
    <source>
        <dbReference type="Proteomes" id="UP000230709"/>
    </source>
</evidence>
<dbReference type="Gene3D" id="2.60.120.1440">
    <property type="match status" value="1"/>
</dbReference>
<dbReference type="InterPro" id="IPR032623">
    <property type="entry name" value="FecR_N"/>
</dbReference>
<dbReference type="PANTHER" id="PTHR30273:SF2">
    <property type="entry name" value="PROTEIN FECR"/>
    <property type="match status" value="1"/>
</dbReference>
<sequence>MTQNPGPEPSAAETIDDPSMAEALDWFVRLQAAPGDARTARAFRDWLEGDPRRGEAFSKVVAAWGAPELLLAARNVAAATGFVAPRRASRRRARARKATTAAVLAILALAQVPELLLRLRADHLTVAGEQKRIALPDGSSMTLNTGTAVALDFAEGRRRVSLLRGEAYFDVLPDRGRSFEVVGRFGQVVVKGTAFSVKLDAEEDDVVLGRGSVDVARRAQPRDHAVLAPGETVAVTDGAVSPVTHVDTARSLAWLEGRISFHDQPLARVLDDIRRYYPGRIFVLRRGLEQIAVSGNYRLDRPALIVESLAEAAGATMTTLPGGVIILR</sequence>
<name>A0A2D2CXK5_METT3</name>
<dbReference type="RefSeq" id="WP_003614614.1">
    <property type="nucleotide sequence ID" value="NZ_ADVE02000001.1"/>
</dbReference>
<dbReference type="KEGG" id="mtw:CQW49_05885"/>
<dbReference type="EMBL" id="CP023737">
    <property type="protein sequence ID" value="ATQ67477.1"/>
    <property type="molecule type" value="Genomic_DNA"/>
</dbReference>
<dbReference type="InterPro" id="IPR012373">
    <property type="entry name" value="Ferrdict_sens_TM"/>
</dbReference>
<evidence type="ECO:0000259" key="2">
    <source>
        <dbReference type="Pfam" id="PF16220"/>
    </source>
</evidence>
<dbReference type="PIRSF" id="PIRSF018266">
    <property type="entry name" value="FecR"/>
    <property type="match status" value="1"/>
</dbReference>
<reference evidence="4" key="1">
    <citation type="submission" date="2017-10" db="EMBL/GenBank/DDBJ databases">
        <title>Completed PacBio SMRT sequence of Methylosinus trichosporium OB3b reveals presence of a third large plasmid.</title>
        <authorList>
            <person name="Charles T.C."/>
            <person name="Lynch M.D.J."/>
            <person name="Heil J.R."/>
            <person name="Cheng J."/>
        </authorList>
    </citation>
    <scope>NUCLEOTIDE SEQUENCE [LARGE SCALE GENOMIC DNA]</scope>
    <source>
        <strain evidence="4">OB3b</strain>
    </source>
</reference>
<accession>A0A2D2CXK5</accession>
<organism evidence="3 4">
    <name type="scientific">Methylosinus trichosporium (strain ATCC 35070 / NCIMB 11131 / UNIQEM 75 / OB3b)</name>
    <dbReference type="NCBI Taxonomy" id="595536"/>
    <lineage>
        <taxon>Bacteria</taxon>
        <taxon>Pseudomonadati</taxon>
        <taxon>Pseudomonadota</taxon>
        <taxon>Alphaproteobacteria</taxon>
        <taxon>Hyphomicrobiales</taxon>
        <taxon>Methylocystaceae</taxon>
        <taxon>Methylosinus</taxon>
    </lineage>
</organism>
<gene>
    <name evidence="3" type="ORF">CQW49_05885</name>
</gene>
<dbReference type="Gene3D" id="3.55.50.30">
    <property type="match status" value="1"/>
</dbReference>
<keyword evidence="4" id="KW-1185">Reference proteome</keyword>
<dbReference type="AlphaFoldDB" id="A0A2D2CXK5"/>
<feature type="domain" description="FecR N-terminal" evidence="2">
    <location>
        <begin position="22"/>
        <end position="61"/>
    </location>
</feature>
<dbReference type="GO" id="GO:0016989">
    <property type="term" value="F:sigma factor antagonist activity"/>
    <property type="evidence" value="ECO:0007669"/>
    <property type="project" value="TreeGrafter"/>
</dbReference>
<dbReference type="PANTHER" id="PTHR30273">
    <property type="entry name" value="PERIPLASMIC SIGNAL SENSOR AND SIGMA FACTOR ACTIVATOR FECR-RELATED"/>
    <property type="match status" value="1"/>
</dbReference>
<proteinExistence type="predicted"/>
<dbReference type="STRING" id="595536.GCA_000178815_03982"/>
<dbReference type="Proteomes" id="UP000230709">
    <property type="component" value="Chromosome"/>
</dbReference>